<comment type="caution">
    <text evidence="2">The sequence shown here is derived from an EMBL/GenBank/DDBJ whole genome shotgun (WGS) entry which is preliminary data.</text>
</comment>
<dbReference type="RefSeq" id="WP_109617566.1">
    <property type="nucleotide sequence ID" value="NZ_QGDO01000002.1"/>
</dbReference>
<name>A0A315ZCF4_SEDFL</name>
<dbReference type="InterPro" id="IPR014710">
    <property type="entry name" value="RmlC-like_jellyroll"/>
</dbReference>
<sequence length="188" mass="21694">MDLIKEIFLNRYGLSTANFDFLNSLMTEYTKRKGELLIRKEEVHHSVYFIKKGAVRSYYINEDGKDITHWFGFEGDIVASLGNFIGGKPSLENVELIEDTVLLKIDQSKLLELYSTNLEFANFGRRLAENALLEMEEQILLSQVLDAKTRYLSLIDKFPQILQRVKLGHIASYLGITQVTLSRIRSQR</sequence>
<dbReference type="OrthoDB" id="758145at2"/>
<keyword evidence="3" id="KW-1185">Reference proteome</keyword>
<proteinExistence type="predicted"/>
<reference evidence="2 3" key="1">
    <citation type="submission" date="2018-03" db="EMBL/GenBank/DDBJ databases">
        <title>Genomic Encyclopedia of Archaeal and Bacterial Type Strains, Phase II (KMG-II): from individual species to whole genera.</title>
        <authorList>
            <person name="Goeker M."/>
        </authorList>
    </citation>
    <scope>NUCLEOTIDE SEQUENCE [LARGE SCALE GENOMIC DNA]</scope>
    <source>
        <strain evidence="2 3">DSM 28229</strain>
    </source>
</reference>
<evidence type="ECO:0000259" key="1">
    <source>
        <dbReference type="PROSITE" id="PS50042"/>
    </source>
</evidence>
<gene>
    <name evidence="2" type="ORF">BC781_102760</name>
</gene>
<protein>
    <submittedName>
        <fullName evidence="2">CRP-like cAMP-binding protein</fullName>
    </submittedName>
</protein>
<evidence type="ECO:0000313" key="2">
    <source>
        <dbReference type="EMBL" id="PWJ43211.1"/>
    </source>
</evidence>
<dbReference type="EMBL" id="QGDO01000002">
    <property type="protein sequence ID" value="PWJ43211.1"/>
    <property type="molecule type" value="Genomic_DNA"/>
</dbReference>
<dbReference type="Gene3D" id="2.60.120.10">
    <property type="entry name" value="Jelly Rolls"/>
    <property type="match status" value="1"/>
</dbReference>
<dbReference type="Pfam" id="PF00027">
    <property type="entry name" value="cNMP_binding"/>
    <property type="match status" value="1"/>
</dbReference>
<dbReference type="AlphaFoldDB" id="A0A315ZCF4"/>
<dbReference type="InterPro" id="IPR000595">
    <property type="entry name" value="cNMP-bd_dom"/>
</dbReference>
<evidence type="ECO:0000313" key="3">
    <source>
        <dbReference type="Proteomes" id="UP000245535"/>
    </source>
</evidence>
<accession>A0A315ZCF4</accession>
<dbReference type="CDD" id="cd00038">
    <property type="entry name" value="CAP_ED"/>
    <property type="match status" value="1"/>
</dbReference>
<dbReference type="SUPFAM" id="SSF51206">
    <property type="entry name" value="cAMP-binding domain-like"/>
    <property type="match status" value="1"/>
</dbReference>
<organism evidence="2 3">
    <name type="scientific">Sediminitomix flava</name>
    <dbReference type="NCBI Taxonomy" id="379075"/>
    <lineage>
        <taxon>Bacteria</taxon>
        <taxon>Pseudomonadati</taxon>
        <taxon>Bacteroidota</taxon>
        <taxon>Cytophagia</taxon>
        <taxon>Cytophagales</taxon>
        <taxon>Flammeovirgaceae</taxon>
        <taxon>Sediminitomix</taxon>
    </lineage>
</organism>
<dbReference type="Proteomes" id="UP000245535">
    <property type="component" value="Unassembled WGS sequence"/>
</dbReference>
<dbReference type="InterPro" id="IPR018490">
    <property type="entry name" value="cNMP-bd_dom_sf"/>
</dbReference>
<dbReference type="PROSITE" id="PS50042">
    <property type="entry name" value="CNMP_BINDING_3"/>
    <property type="match status" value="1"/>
</dbReference>
<feature type="domain" description="Cyclic nucleotide-binding" evidence="1">
    <location>
        <begin position="20"/>
        <end position="113"/>
    </location>
</feature>